<keyword evidence="11" id="KW-1185">Reference proteome</keyword>
<dbReference type="Proteomes" id="UP000533905">
    <property type="component" value="Unassembled WGS sequence"/>
</dbReference>
<reference evidence="10 11" key="1">
    <citation type="submission" date="2020-04" db="EMBL/GenBank/DDBJ databases">
        <title>Massilia sp. nov., a cold adapted bacteria isolated from Arctic soil.</title>
        <authorList>
            <person name="Son J."/>
            <person name="Ka J.-O."/>
        </authorList>
    </citation>
    <scope>NUCLEOTIDE SEQUENCE [LARGE SCALE GENOMIC DNA]</scope>
    <source>
        <strain evidence="10 11">ML15P13</strain>
    </source>
</reference>
<dbReference type="PANTHER" id="PTHR23504">
    <property type="entry name" value="MAJOR FACILITATOR SUPERFAMILY DOMAIN-CONTAINING PROTEIN 10"/>
    <property type="match status" value="1"/>
</dbReference>
<evidence type="ECO:0000256" key="7">
    <source>
        <dbReference type="ARBA" id="ARBA00023136"/>
    </source>
</evidence>
<evidence type="ECO:0000256" key="6">
    <source>
        <dbReference type="ARBA" id="ARBA00022989"/>
    </source>
</evidence>
<dbReference type="RefSeq" id="WP_171081088.1">
    <property type="nucleotide sequence ID" value="NZ_JABAIV010000001.1"/>
</dbReference>
<comment type="function">
    <text evidence="1">Resistance to tetracycline by an active tetracycline efflux. This is an energy-dependent process that decreases the accumulation of the antibiotic in whole cells. This protein functions as a metal-tetracycline/H(+) antiporter.</text>
</comment>
<feature type="transmembrane region" description="Helical" evidence="8">
    <location>
        <begin position="343"/>
        <end position="366"/>
    </location>
</feature>
<feature type="transmembrane region" description="Helical" evidence="8">
    <location>
        <begin position="372"/>
        <end position="389"/>
    </location>
</feature>
<dbReference type="PANTHER" id="PTHR23504:SF15">
    <property type="entry name" value="MAJOR FACILITATOR SUPERFAMILY (MFS) PROFILE DOMAIN-CONTAINING PROTEIN"/>
    <property type="match status" value="1"/>
</dbReference>
<dbReference type="InterPro" id="IPR036259">
    <property type="entry name" value="MFS_trans_sf"/>
</dbReference>
<evidence type="ECO:0000256" key="4">
    <source>
        <dbReference type="ARBA" id="ARBA00022448"/>
    </source>
</evidence>
<dbReference type="InterPro" id="IPR020846">
    <property type="entry name" value="MFS_dom"/>
</dbReference>
<dbReference type="AlphaFoldDB" id="A0A7Y2JW06"/>
<dbReference type="PROSITE" id="PS50850">
    <property type="entry name" value="MFS"/>
    <property type="match status" value="1"/>
</dbReference>
<evidence type="ECO:0000256" key="5">
    <source>
        <dbReference type="ARBA" id="ARBA00022692"/>
    </source>
</evidence>
<comment type="subcellular location">
    <subcellularLocation>
        <location evidence="2">Membrane</location>
        <topology evidence="2">Multi-pass membrane protein</topology>
    </subcellularLocation>
</comment>
<feature type="transmembrane region" description="Helical" evidence="8">
    <location>
        <begin position="254"/>
        <end position="275"/>
    </location>
</feature>
<feature type="transmembrane region" description="Helical" evidence="8">
    <location>
        <begin position="142"/>
        <end position="165"/>
    </location>
</feature>
<feature type="transmembrane region" description="Helical" evidence="8">
    <location>
        <begin position="223"/>
        <end position="242"/>
    </location>
</feature>
<protein>
    <submittedName>
        <fullName evidence="10">MFS transporter</fullName>
    </submittedName>
</protein>
<proteinExistence type="inferred from homology"/>
<evidence type="ECO:0000256" key="8">
    <source>
        <dbReference type="SAM" id="Phobius"/>
    </source>
</evidence>
<sequence>MKHGLLIGSTCLLALLSTIGASVAYPLLPPLFAGGAPNGLNSFLGLPPTLLFGLALMINPVGLLLGSAVLGPVSDSLGRRRMLLLTALGAASGHLVTAYALLAESYPLLVGARFVTGLLEGNGAILRALLAERLDGPLRKHALSWVNGAFNLGWLAGPLLSGLGAGYSVALPFYIAAGGLLLGALLARVALETESAGAGTHGWWIHATRHHAFTLLRHPPLRTLFAVHFSYACGVAAFYEFFPFWLVKVDSYDAAGIAWVNMAMCGLMTCAALFAGRASALDARHRASIQAGAVALAILCVGLGSLDVGIAAIVLFGLPHAFYNATLQGWAADQFAGYGHGAVMGLLSTTFCLANIVMALAGAVLALVDVRLVLFAGAGLAGHAALAMRRWSRSTMAIKEFA</sequence>
<evidence type="ECO:0000313" key="11">
    <source>
        <dbReference type="Proteomes" id="UP000533905"/>
    </source>
</evidence>
<comment type="caution">
    <text evidence="10">The sequence shown here is derived from an EMBL/GenBank/DDBJ whole genome shotgun (WGS) entry which is preliminary data.</text>
</comment>
<name>A0A7Y2JW06_9BURK</name>
<dbReference type="InterPro" id="IPR005829">
    <property type="entry name" value="Sugar_transporter_CS"/>
</dbReference>
<keyword evidence="7 8" id="KW-0472">Membrane</keyword>
<dbReference type="Gene3D" id="1.20.1250.20">
    <property type="entry name" value="MFS general substrate transporter like domains"/>
    <property type="match status" value="1"/>
</dbReference>
<comment type="similarity">
    <text evidence="3">Belongs to the major facilitator superfamily. TCR/Tet family.</text>
</comment>
<keyword evidence="6 8" id="KW-1133">Transmembrane helix</keyword>
<dbReference type="PROSITE" id="PS00216">
    <property type="entry name" value="SUGAR_TRANSPORT_1"/>
    <property type="match status" value="1"/>
</dbReference>
<dbReference type="SUPFAM" id="SSF103473">
    <property type="entry name" value="MFS general substrate transporter"/>
    <property type="match status" value="1"/>
</dbReference>
<dbReference type="PRINTS" id="PR01035">
    <property type="entry name" value="TCRTETA"/>
</dbReference>
<accession>A0A7Y2JW06</accession>
<gene>
    <name evidence="10" type="ORF">HGB41_03515</name>
</gene>
<dbReference type="GO" id="GO:0016020">
    <property type="term" value="C:membrane"/>
    <property type="evidence" value="ECO:0007669"/>
    <property type="project" value="UniProtKB-SubCell"/>
</dbReference>
<dbReference type="InterPro" id="IPR011701">
    <property type="entry name" value="MFS"/>
</dbReference>
<evidence type="ECO:0000256" key="3">
    <source>
        <dbReference type="ARBA" id="ARBA00007520"/>
    </source>
</evidence>
<feature type="transmembrane region" description="Helical" evidence="8">
    <location>
        <begin position="82"/>
        <end position="102"/>
    </location>
</feature>
<dbReference type="InterPro" id="IPR001958">
    <property type="entry name" value="Tet-R_TetA/multi-R_MdtG-like"/>
</dbReference>
<evidence type="ECO:0000259" key="9">
    <source>
        <dbReference type="PROSITE" id="PS50850"/>
    </source>
</evidence>
<feature type="transmembrane region" description="Helical" evidence="8">
    <location>
        <begin position="287"/>
        <end position="304"/>
    </location>
</feature>
<keyword evidence="5 8" id="KW-0812">Transmembrane</keyword>
<organism evidence="10 11">
    <name type="scientific">Telluria aromaticivorans</name>
    <dbReference type="NCBI Taxonomy" id="2725995"/>
    <lineage>
        <taxon>Bacteria</taxon>
        <taxon>Pseudomonadati</taxon>
        <taxon>Pseudomonadota</taxon>
        <taxon>Betaproteobacteria</taxon>
        <taxon>Burkholderiales</taxon>
        <taxon>Oxalobacteraceae</taxon>
        <taxon>Telluria group</taxon>
        <taxon>Telluria</taxon>
    </lineage>
</organism>
<dbReference type="Pfam" id="PF07690">
    <property type="entry name" value="MFS_1"/>
    <property type="match status" value="1"/>
</dbReference>
<evidence type="ECO:0000256" key="2">
    <source>
        <dbReference type="ARBA" id="ARBA00004141"/>
    </source>
</evidence>
<evidence type="ECO:0000256" key="1">
    <source>
        <dbReference type="ARBA" id="ARBA00003279"/>
    </source>
</evidence>
<keyword evidence="4" id="KW-0813">Transport</keyword>
<evidence type="ECO:0000313" key="10">
    <source>
        <dbReference type="EMBL" id="NNG22066.1"/>
    </source>
</evidence>
<dbReference type="EMBL" id="JABAIV010000001">
    <property type="protein sequence ID" value="NNG22066.1"/>
    <property type="molecule type" value="Genomic_DNA"/>
</dbReference>
<feature type="transmembrane region" description="Helical" evidence="8">
    <location>
        <begin position="48"/>
        <end position="70"/>
    </location>
</feature>
<feature type="transmembrane region" description="Helical" evidence="8">
    <location>
        <begin position="171"/>
        <end position="191"/>
    </location>
</feature>
<feature type="transmembrane region" description="Helical" evidence="8">
    <location>
        <begin position="108"/>
        <end position="130"/>
    </location>
</feature>
<dbReference type="GO" id="GO:0022857">
    <property type="term" value="F:transmembrane transporter activity"/>
    <property type="evidence" value="ECO:0007669"/>
    <property type="project" value="InterPro"/>
</dbReference>
<feature type="domain" description="Major facilitator superfamily (MFS) profile" evidence="9">
    <location>
        <begin position="1"/>
        <end position="195"/>
    </location>
</feature>